<evidence type="ECO:0000256" key="3">
    <source>
        <dbReference type="ARBA" id="ARBA00022603"/>
    </source>
</evidence>
<dbReference type="PANTHER" id="PTHR31760:SF0">
    <property type="entry name" value="S-ADENOSYL-L-METHIONINE-DEPENDENT METHYLTRANSFERASES SUPERFAMILY PROTEIN"/>
    <property type="match status" value="1"/>
</dbReference>
<dbReference type="GO" id="GO:0070043">
    <property type="term" value="F:rRNA (guanine-N7-)-methyltransferase activity"/>
    <property type="evidence" value="ECO:0007669"/>
    <property type="project" value="UniProtKB-UniRule"/>
</dbReference>
<reference evidence="7" key="1">
    <citation type="submission" date="2020-10" db="EMBL/GenBank/DDBJ databases">
        <authorList>
            <person name="Gilroy R."/>
        </authorList>
    </citation>
    <scope>NUCLEOTIDE SEQUENCE</scope>
    <source>
        <strain evidence="7">CHK154-7741</strain>
    </source>
</reference>
<feature type="binding site" evidence="6">
    <location>
        <position position="85"/>
    </location>
    <ligand>
        <name>S-adenosyl-L-methionine</name>
        <dbReference type="ChEBI" id="CHEBI:59789"/>
    </ligand>
</feature>
<dbReference type="Pfam" id="PF02527">
    <property type="entry name" value="GidB"/>
    <property type="match status" value="1"/>
</dbReference>
<comment type="caution">
    <text evidence="7">The sequence shown here is derived from an EMBL/GenBank/DDBJ whole genome shotgun (WGS) entry which is preliminary data.</text>
</comment>
<dbReference type="InterPro" id="IPR003682">
    <property type="entry name" value="rRNA_ssu_MeTfrase_G"/>
</dbReference>
<keyword evidence="2 6" id="KW-0698">rRNA processing</keyword>
<dbReference type="AlphaFoldDB" id="A0A9D1SRS8"/>
<accession>A0A9D1SRS8</accession>
<dbReference type="CDD" id="cd02440">
    <property type="entry name" value="AdoMet_MTases"/>
    <property type="match status" value="1"/>
</dbReference>
<comment type="caution">
    <text evidence="6">Lacks conserved residue(s) required for the propagation of feature annotation.</text>
</comment>
<evidence type="ECO:0000256" key="6">
    <source>
        <dbReference type="HAMAP-Rule" id="MF_00074"/>
    </source>
</evidence>
<evidence type="ECO:0000256" key="4">
    <source>
        <dbReference type="ARBA" id="ARBA00022679"/>
    </source>
</evidence>
<dbReference type="GO" id="GO:0005829">
    <property type="term" value="C:cytosol"/>
    <property type="evidence" value="ECO:0007669"/>
    <property type="project" value="TreeGrafter"/>
</dbReference>
<dbReference type="PANTHER" id="PTHR31760">
    <property type="entry name" value="S-ADENOSYL-L-METHIONINE-DEPENDENT METHYLTRANSFERASES SUPERFAMILY PROTEIN"/>
    <property type="match status" value="1"/>
</dbReference>
<evidence type="ECO:0000313" key="8">
    <source>
        <dbReference type="Proteomes" id="UP000886748"/>
    </source>
</evidence>
<name>A0A9D1SRS8_9CLOT</name>
<feature type="binding site" evidence="6">
    <location>
        <position position="148"/>
    </location>
    <ligand>
        <name>S-adenosyl-L-methionine</name>
        <dbReference type="ChEBI" id="CHEBI:59789"/>
    </ligand>
</feature>
<keyword evidence="1 6" id="KW-0963">Cytoplasm</keyword>
<evidence type="ECO:0000256" key="1">
    <source>
        <dbReference type="ARBA" id="ARBA00022490"/>
    </source>
</evidence>
<dbReference type="SUPFAM" id="SSF53335">
    <property type="entry name" value="S-adenosyl-L-methionine-dependent methyltransferases"/>
    <property type="match status" value="1"/>
</dbReference>
<feature type="binding site" evidence="6">
    <location>
        <position position="80"/>
    </location>
    <ligand>
        <name>S-adenosyl-L-methionine</name>
        <dbReference type="ChEBI" id="CHEBI:59789"/>
    </ligand>
</feature>
<feature type="binding site" evidence="6">
    <location>
        <begin position="131"/>
        <end position="132"/>
    </location>
    <ligand>
        <name>S-adenosyl-L-methionine</name>
        <dbReference type="ChEBI" id="CHEBI:59789"/>
    </ligand>
</feature>
<keyword evidence="4 6" id="KW-0808">Transferase</keyword>
<dbReference type="EMBL" id="DVOD01000056">
    <property type="protein sequence ID" value="HIU93010.1"/>
    <property type="molecule type" value="Genomic_DNA"/>
</dbReference>
<keyword evidence="5 6" id="KW-0949">S-adenosyl-L-methionine</keyword>
<evidence type="ECO:0000256" key="5">
    <source>
        <dbReference type="ARBA" id="ARBA00022691"/>
    </source>
</evidence>
<dbReference type="HAMAP" id="MF_00074">
    <property type="entry name" value="16SrRNA_methyltr_G"/>
    <property type="match status" value="1"/>
</dbReference>
<comment type="function">
    <text evidence="6">Specifically methylates the N7 position of a guanine in 16S rRNA.</text>
</comment>
<organism evidence="7 8">
    <name type="scientific">Candidatus Limenecus avicola</name>
    <dbReference type="NCBI Taxonomy" id="2840847"/>
    <lineage>
        <taxon>Bacteria</taxon>
        <taxon>Bacillati</taxon>
        <taxon>Bacillota</taxon>
        <taxon>Clostridia</taxon>
        <taxon>Eubacteriales</taxon>
        <taxon>Clostridiaceae</taxon>
        <taxon>Clostridiaceae incertae sedis</taxon>
        <taxon>Candidatus Limenecus</taxon>
    </lineage>
</organism>
<comment type="similarity">
    <text evidence="6">Belongs to the methyltransferase superfamily. RNA methyltransferase RsmG family.</text>
</comment>
<comment type="subcellular location">
    <subcellularLocation>
        <location evidence="6">Cytoplasm</location>
    </subcellularLocation>
</comment>
<dbReference type="InterPro" id="IPR029063">
    <property type="entry name" value="SAM-dependent_MTases_sf"/>
</dbReference>
<gene>
    <name evidence="6 7" type="primary">rsmG</name>
    <name evidence="7" type="ORF">IAD26_07750</name>
</gene>
<keyword evidence="3 6" id="KW-0489">Methyltransferase</keyword>
<dbReference type="PIRSF" id="PIRSF003078">
    <property type="entry name" value="GidB"/>
    <property type="match status" value="1"/>
</dbReference>
<sequence length="239" mass="27347">MEDKHFTLIEQLIGEELPKLTKERLQNFEQLFKIYNSHTNLVSKNDEKVLFEKHIYDSLCLALFFKKFNINTSAKILDVGTGGGFPSLPLAIVFPQLQIYPLDSIAKKIGFIEFVQKELRLDNLHTMCKRAEELPQEMKGYFDVVTSRAVASLNTLLEYTVPFACSTGFVVAYKSKNADEELQNAKNAISVLKCEAVQRIKYELPQIQEHDRELIIFKKTGKTPLLYPRKSGQAKKTPL</sequence>
<proteinExistence type="inferred from homology"/>
<dbReference type="NCBIfam" id="TIGR00138">
    <property type="entry name" value="rsmG_gidB"/>
    <property type="match status" value="1"/>
</dbReference>
<evidence type="ECO:0000313" key="7">
    <source>
        <dbReference type="EMBL" id="HIU93010.1"/>
    </source>
</evidence>
<dbReference type="EC" id="2.1.1.-" evidence="6"/>
<reference evidence="7" key="2">
    <citation type="journal article" date="2021" name="PeerJ">
        <title>Extensive microbial diversity within the chicken gut microbiome revealed by metagenomics and culture.</title>
        <authorList>
            <person name="Gilroy R."/>
            <person name="Ravi A."/>
            <person name="Getino M."/>
            <person name="Pursley I."/>
            <person name="Horton D.L."/>
            <person name="Alikhan N.F."/>
            <person name="Baker D."/>
            <person name="Gharbi K."/>
            <person name="Hall N."/>
            <person name="Watson M."/>
            <person name="Adriaenssens E.M."/>
            <person name="Foster-Nyarko E."/>
            <person name="Jarju S."/>
            <person name="Secka A."/>
            <person name="Antonio M."/>
            <person name="Oren A."/>
            <person name="Chaudhuri R.R."/>
            <person name="La Ragione R."/>
            <person name="Hildebrand F."/>
            <person name="Pallen M.J."/>
        </authorList>
    </citation>
    <scope>NUCLEOTIDE SEQUENCE</scope>
    <source>
        <strain evidence="7">CHK154-7741</strain>
    </source>
</reference>
<dbReference type="Gene3D" id="3.40.50.150">
    <property type="entry name" value="Vaccinia Virus protein VP39"/>
    <property type="match status" value="1"/>
</dbReference>
<protein>
    <recommendedName>
        <fullName evidence="6">Ribosomal RNA small subunit methyltransferase G</fullName>
        <ecNumber evidence="6">2.1.1.-</ecNumber>
    </recommendedName>
    <alternativeName>
        <fullName evidence="6">16S rRNA 7-methylguanosine methyltransferase</fullName>
        <shortName evidence="6">16S rRNA m7G methyltransferase</shortName>
    </alternativeName>
</protein>
<evidence type="ECO:0000256" key="2">
    <source>
        <dbReference type="ARBA" id="ARBA00022552"/>
    </source>
</evidence>
<dbReference type="Proteomes" id="UP000886748">
    <property type="component" value="Unassembled WGS sequence"/>
</dbReference>